<dbReference type="GO" id="GO:0005509">
    <property type="term" value="F:calcium ion binding"/>
    <property type="evidence" value="ECO:0007669"/>
    <property type="project" value="InterPro"/>
</dbReference>
<evidence type="ECO:0000256" key="1">
    <source>
        <dbReference type="ARBA" id="ARBA00022729"/>
    </source>
</evidence>
<dbReference type="RefSeq" id="WP_102754679.1">
    <property type="nucleotide sequence ID" value="NZ_CP025791.1"/>
</dbReference>
<dbReference type="InterPro" id="IPR000998">
    <property type="entry name" value="MAM_dom"/>
</dbReference>
<dbReference type="KEGG" id="fek:C1H87_04550"/>
<dbReference type="EMBL" id="CP025791">
    <property type="protein sequence ID" value="AUP78020.1"/>
    <property type="molecule type" value="Genomic_DNA"/>
</dbReference>
<dbReference type="Gene3D" id="4.10.1080.10">
    <property type="entry name" value="TSP type-3 repeat"/>
    <property type="match status" value="1"/>
</dbReference>
<dbReference type="InterPro" id="IPR013783">
    <property type="entry name" value="Ig-like_fold"/>
</dbReference>
<dbReference type="GO" id="GO:0004553">
    <property type="term" value="F:hydrolase activity, hydrolyzing O-glycosyl compounds"/>
    <property type="evidence" value="ECO:0007669"/>
    <property type="project" value="UniProtKB-ARBA"/>
</dbReference>
<dbReference type="InterPro" id="IPR006558">
    <property type="entry name" value="LamG-like"/>
</dbReference>
<gene>
    <name evidence="5" type="ORF">C1H87_04550</name>
</gene>
<keyword evidence="1 3" id="KW-0732">Signal</keyword>
<evidence type="ECO:0000313" key="5">
    <source>
        <dbReference type="EMBL" id="AUP78020.1"/>
    </source>
</evidence>
<sequence>MNTNYFSYQLLLVLALLLFYNAHSQTIATYNFETGLQGWSDGGYDSGVNYDNIYASGGTRSIYSKDNDTNQNYTTSPVLNLSTYSSIDFSFSFIGHQRLDIGEGFSLQYYNGTSWSTIKTYALGTDFVSVNRIYTFYHTISTGLSANSQFRFTSTTSDDNEYCYFDDVLIKVSEPEIDVTGNGLIISNGDITPSDSDHTAYGTSNFGSSAIRTFTIYNKGGTDLTISDISLSNTTDFSIIAPFYTSPVIPSTGSTTFTVQFNAPTMGLKTTTVTITSNDSDEASFQFDIQARSEQNFFDSDNDGVLDNIDIDDDNDGIPDLDEESTCSTSSVGITTNYKYLNETFGQGDRTTINTTYDTDTRYCYENGFYGTSEVTCPDLNDRDLNDGEYVVYYRTGDGDGINDTPDGEIAGWADGYWYLGEDHTPGDTKGRMAMFNASFEPGTFYTATIVGALPNVPITYSFWVLNLDTATSPGIENKLRPNILVEFRDANENLLTSITTGDIPPSVNGDPDASWHNFTASVTFNVSEFKVYFINNEIGGLGNDLALDDIVISQTLCDTDGDGVANIYDLDSDNDGIPDVVENGLGNYSEGNATLTNSSSWVDSNNNGMLDFSEGRTIPDSDGDGTPNHLDLDSDNDAIFDVDESGAGNTANIAYQNGDGDINGDGVGDGTDTDAVRETDIDSDGSIELYPDGILDSYDFFNGSTYATAYGNSNQGAAGPGWKDYVVDTDNDNIPDYLDVTSNGATFDISNTLYANLDANSDGIIDDTNDTDGDGIVDLFDTNDASFGSPRDISGNLQLFFDGRNDYAAESTVINRWGETTIMTWIKIDPAAAGMQTIVGQDVFYLRLNADKSITALAGGNSITNGTPLNINQWVHVTATYSNMNNLFSLYINGTLVSSQTIYGPLTGDSSSFTIGRHPDTNSNYFHGYIDEVRVFNKALTENEIKKMVYQEIYNNRGIIRGAIIPLNITDYVDSSTSTPLNWSYLQRYYKLDTYKDDIIDDLTTPDTDVDSGARIYNSKIITKQTAPLPYVTKVDCNGNWSDSSNWENGDFWDINSNTPDCAIVRVRGHLKTNSNQSNVGLIVDTDSSLKVNGDSGLFNSWYLKLDGTIDLEGESQLIQNEGSILDVTSSGRLERDQQGTKDLYTYNYWSSPVSVMSPSSNNKSYRLIDNILKNGTNASTPTEINFTQSTFDGSVSGSDITIADHWIWKYANKPNDTYSEWQQVRSYGLIHVGEGFTMKGVEHSESSYNSTQNYVFDGKPNNGNIRLPIGAGNDYLVGNPYPSALDANEFILDNIRDGAGRASSNIINGSLYFWDHFAVNSHILREYQGGYAAYSLMGSVVAISNDERIDATGKLGTKVPERYIPVAQGFYLIADQGGIITFKNSQRVFQKQSSGASVFIKSTSKVNKNIDDRQKIQLMFDSPNGYHRQLLVGADNNTTNNFDIGYDAPLIEDGKEDMYWIIDDRQMVIQAVNNFNHDQQLPLGIKTNGTGIINIKIDSLNNIDDDLDVFLHDKKLDTYHNLINGDYQTYLEKGTYNDRFEIVFSNTVLSKNDIETQDVLQVYYSKEKHSLIIHNPKSITVESIEIFTTLGQKLLSKSKNTNKKFIEENSLKQTMTGIYIVNINTENGVQSKKILMH</sequence>
<dbReference type="InterPro" id="IPR026444">
    <property type="entry name" value="Secre_tail"/>
</dbReference>
<dbReference type="NCBIfam" id="TIGR04183">
    <property type="entry name" value="Por_Secre_tail"/>
    <property type="match status" value="1"/>
</dbReference>
<dbReference type="SUPFAM" id="SSF49899">
    <property type="entry name" value="Concanavalin A-like lectins/glucanases"/>
    <property type="match status" value="1"/>
</dbReference>
<dbReference type="Gene3D" id="2.60.120.200">
    <property type="match status" value="1"/>
</dbReference>
<dbReference type="PROSITE" id="PS50060">
    <property type="entry name" value="MAM_2"/>
    <property type="match status" value="1"/>
</dbReference>
<dbReference type="GO" id="GO:0005975">
    <property type="term" value="P:carbohydrate metabolic process"/>
    <property type="evidence" value="ECO:0007669"/>
    <property type="project" value="UniProtKB-ARBA"/>
</dbReference>
<feature type="signal peptide" evidence="3">
    <location>
        <begin position="1"/>
        <end position="24"/>
    </location>
</feature>
<dbReference type="Gene3D" id="2.60.40.10">
    <property type="entry name" value="Immunoglobulins"/>
    <property type="match status" value="1"/>
</dbReference>
<evidence type="ECO:0000313" key="6">
    <source>
        <dbReference type="Proteomes" id="UP000235826"/>
    </source>
</evidence>
<dbReference type="GO" id="GO:0016020">
    <property type="term" value="C:membrane"/>
    <property type="evidence" value="ECO:0007669"/>
    <property type="project" value="InterPro"/>
</dbReference>
<keyword evidence="2" id="KW-1015">Disulfide bond</keyword>
<dbReference type="OrthoDB" id="2582440at2"/>
<feature type="chain" id="PRO_5014992212" description="MAM domain-containing protein" evidence="3">
    <location>
        <begin position="25"/>
        <end position="1639"/>
    </location>
</feature>
<dbReference type="Proteomes" id="UP000235826">
    <property type="component" value="Chromosome"/>
</dbReference>
<dbReference type="SMART" id="SM00560">
    <property type="entry name" value="LamGL"/>
    <property type="match status" value="1"/>
</dbReference>
<accession>A0A2K9PLU3</accession>
<organism evidence="5 6">
    <name type="scientific">Flavivirga eckloniae</name>
    <dbReference type="NCBI Taxonomy" id="1803846"/>
    <lineage>
        <taxon>Bacteria</taxon>
        <taxon>Pseudomonadati</taxon>
        <taxon>Bacteroidota</taxon>
        <taxon>Flavobacteriia</taxon>
        <taxon>Flavobacteriales</taxon>
        <taxon>Flavobacteriaceae</taxon>
        <taxon>Flavivirga</taxon>
    </lineage>
</organism>
<dbReference type="Pfam" id="PF13385">
    <property type="entry name" value="Laminin_G_3"/>
    <property type="match status" value="1"/>
</dbReference>
<dbReference type="NCBIfam" id="NF012200">
    <property type="entry name" value="choice_anch_D"/>
    <property type="match status" value="1"/>
</dbReference>
<name>A0A2K9PLU3_9FLAO</name>
<reference evidence="5 6" key="1">
    <citation type="submission" date="2018-01" db="EMBL/GenBank/DDBJ databases">
        <title>Complete genome sequence of Flavivirga eckloniae ECD14 isolated from seaweed Ecklonia cava.</title>
        <authorList>
            <person name="Lee J.H."/>
            <person name="Baik K.S."/>
            <person name="Seong C.N."/>
        </authorList>
    </citation>
    <scope>NUCLEOTIDE SEQUENCE [LARGE SCALE GENOMIC DNA]</scope>
    <source>
        <strain evidence="5 6">ECD14</strain>
    </source>
</reference>
<dbReference type="InterPro" id="IPR013320">
    <property type="entry name" value="ConA-like_dom_sf"/>
</dbReference>
<feature type="domain" description="MAM" evidence="4">
    <location>
        <begin position="507"/>
        <end position="560"/>
    </location>
</feature>
<proteinExistence type="predicted"/>
<evidence type="ECO:0000256" key="2">
    <source>
        <dbReference type="ARBA" id="ARBA00023157"/>
    </source>
</evidence>
<protein>
    <recommendedName>
        <fullName evidence="4">MAM domain-containing protein</fullName>
    </recommendedName>
</protein>
<evidence type="ECO:0000256" key="3">
    <source>
        <dbReference type="SAM" id="SignalP"/>
    </source>
</evidence>
<evidence type="ECO:0000259" key="4">
    <source>
        <dbReference type="PROSITE" id="PS50060"/>
    </source>
</evidence>
<dbReference type="InterPro" id="IPR028974">
    <property type="entry name" value="TSP_type-3_rpt"/>
</dbReference>
<keyword evidence="6" id="KW-1185">Reference proteome</keyword>